<accession>A0ABY5WPQ2</accession>
<dbReference type="Proteomes" id="UP001058514">
    <property type="component" value="Chromosome"/>
</dbReference>
<keyword evidence="2" id="KW-1185">Reference proteome</keyword>
<name>A0ABY5WPQ2_9RHOB</name>
<evidence type="ECO:0000313" key="2">
    <source>
        <dbReference type="Proteomes" id="UP001058514"/>
    </source>
</evidence>
<gene>
    <name evidence="1" type="ORF">K3718_17210</name>
</gene>
<evidence type="ECO:0000313" key="1">
    <source>
        <dbReference type="EMBL" id="UWQ43467.1"/>
    </source>
</evidence>
<organism evidence="1 2">
    <name type="scientific">Leisingera aquaemixtae</name>
    <dbReference type="NCBI Taxonomy" id="1396826"/>
    <lineage>
        <taxon>Bacteria</taxon>
        <taxon>Pseudomonadati</taxon>
        <taxon>Pseudomonadota</taxon>
        <taxon>Alphaproteobacteria</taxon>
        <taxon>Rhodobacterales</taxon>
        <taxon>Roseobacteraceae</taxon>
        <taxon>Leisingera</taxon>
    </lineage>
</organism>
<proteinExistence type="predicted"/>
<dbReference type="EMBL" id="CP081051">
    <property type="protein sequence ID" value="UWQ43467.1"/>
    <property type="molecule type" value="Genomic_DNA"/>
</dbReference>
<sequence length="123" mass="13346">MSAAESNCRPWKITFVIPSKNVLLACRPFIRFSADCPAGWRKGRKCLSAVANLPVSFPVSDASATLAGAKPAVARLLRFPPVVLPPDGGGKTPFWTQKSGFAAVQHLQRRQSMIAWRRIGLGD</sequence>
<dbReference type="RefSeq" id="WP_259964410.1">
    <property type="nucleotide sequence ID" value="NZ_CP081044.1"/>
</dbReference>
<protein>
    <submittedName>
        <fullName evidence="1">Uncharacterized protein</fullName>
    </submittedName>
</protein>
<reference evidence="1" key="1">
    <citation type="submission" date="2021-08" db="EMBL/GenBank/DDBJ databases">
        <authorList>
            <person name="Nwanade C."/>
            <person name="Wang M."/>
            <person name="Masoudi A."/>
            <person name="Yu Z."/>
            <person name="Liu J."/>
        </authorList>
    </citation>
    <scope>NUCLEOTIDE SEQUENCE</scope>
    <source>
        <strain evidence="1">S166</strain>
    </source>
</reference>